<organism evidence="2 3">
    <name type="scientific">Tectimicrobiota bacterium</name>
    <dbReference type="NCBI Taxonomy" id="2528274"/>
    <lineage>
        <taxon>Bacteria</taxon>
        <taxon>Pseudomonadati</taxon>
        <taxon>Nitrospinota/Tectimicrobiota group</taxon>
        <taxon>Candidatus Tectimicrobiota</taxon>
    </lineage>
</organism>
<evidence type="ECO:0000313" key="3">
    <source>
        <dbReference type="Proteomes" id="UP000782312"/>
    </source>
</evidence>
<dbReference type="InterPro" id="IPR055214">
    <property type="entry name" value="PTP-NADK"/>
</dbReference>
<proteinExistence type="predicted"/>
<accession>A0A932HYH3</accession>
<gene>
    <name evidence="2" type="ORF">HYZ11_08425</name>
</gene>
<name>A0A932HYH3_UNCTE</name>
<dbReference type="Pfam" id="PF22741">
    <property type="entry name" value="PTP-NADK"/>
    <property type="match status" value="1"/>
</dbReference>
<comment type="caution">
    <text evidence="2">The sequence shown here is derived from an EMBL/GenBank/DDBJ whole genome shotgun (WGS) entry which is preliminary data.</text>
</comment>
<protein>
    <recommendedName>
        <fullName evidence="1">DSP-PTPase phosphatase fused to NAD+ Kinase domain-containing protein</fullName>
    </recommendedName>
</protein>
<feature type="domain" description="DSP-PTPase phosphatase fused to NAD+ Kinase" evidence="1">
    <location>
        <begin position="12"/>
        <end position="97"/>
    </location>
</feature>
<sequence>MAMQYRDLSDKLSFGGQPTAEELQELAKKGVKTIINVRDANEEEVHLPPGQEKDLIESLGMNYVNIPLTAQTIAEESAAQVNRAIADAKREGPVFVH</sequence>
<dbReference type="Proteomes" id="UP000782312">
    <property type="component" value="Unassembled WGS sequence"/>
</dbReference>
<evidence type="ECO:0000259" key="1">
    <source>
        <dbReference type="Pfam" id="PF22741"/>
    </source>
</evidence>
<dbReference type="SUPFAM" id="SSF52799">
    <property type="entry name" value="(Phosphotyrosine protein) phosphatases II"/>
    <property type="match status" value="1"/>
</dbReference>
<dbReference type="Gene3D" id="3.90.190.10">
    <property type="entry name" value="Protein tyrosine phosphatase superfamily"/>
    <property type="match status" value="1"/>
</dbReference>
<reference evidence="2" key="1">
    <citation type="submission" date="2020-07" db="EMBL/GenBank/DDBJ databases">
        <title>Huge and variable diversity of episymbiotic CPR bacteria and DPANN archaea in groundwater ecosystems.</title>
        <authorList>
            <person name="He C.Y."/>
            <person name="Keren R."/>
            <person name="Whittaker M."/>
            <person name="Farag I.F."/>
            <person name="Doudna J."/>
            <person name="Cate J.H.D."/>
            <person name="Banfield J.F."/>
        </authorList>
    </citation>
    <scope>NUCLEOTIDE SEQUENCE</scope>
    <source>
        <strain evidence="2">NC_groundwater_763_Ag_S-0.2um_68_21</strain>
    </source>
</reference>
<dbReference type="InterPro" id="IPR029021">
    <property type="entry name" value="Prot-tyrosine_phosphatase-like"/>
</dbReference>
<dbReference type="AlphaFoldDB" id="A0A932HYH3"/>
<dbReference type="EMBL" id="JACPUR010000018">
    <property type="protein sequence ID" value="MBI3127612.1"/>
    <property type="molecule type" value="Genomic_DNA"/>
</dbReference>
<evidence type="ECO:0000313" key="2">
    <source>
        <dbReference type="EMBL" id="MBI3127612.1"/>
    </source>
</evidence>